<dbReference type="PANTHER" id="PTHR48083:SF19">
    <property type="entry name" value="FLAVIN-DEPENDENT MONOOXYGENASE, OXYGENASE SUBUNIT HSAA"/>
    <property type="match status" value="1"/>
</dbReference>
<keyword evidence="2" id="KW-0560">Oxidoreductase</keyword>
<evidence type="ECO:0000259" key="4">
    <source>
        <dbReference type="Pfam" id="PF02770"/>
    </source>
</evidence>
<evidence type="ECO:0000313" key="8">
    <source>
        <dbReference type="Proteomes" id="UP000037151"/>
    </source>
</evidence>
<dbReference type="InterPro" id="IPR036250">
    <property type="entry name" value="AcylCo_DH-like_C"/>
</dbReference>
<evidence type="ECO:0000313" key="7">
    <source>
        <dbReference type="EMBL" id="KND25263.1"/>
    </source>
</evidence>
<dbReference type="RefSeq" id="WP_050375079.1">
    <property type="nucleotide sequence ID" value="NZ_KQ257834.1"/>
</dbReference>
<protein>
    <recommendedName>
        <fullName evidence="9">3-hydroxy-9,10-secoandrosta-1,3,5(10)-triene-9,17-dione monooxygenase</fullName>
    </recommendedName>
</protein>
<dbReference type="Gene3D" id="1.10.540.10">
    <property type="entry name" value="Acyl-CoA dehydrogenase/oxidase, N-terminal domain"/>
    <property type="match status" value="1"/>
</dbReference>
<dbReference type="PATRIC" id="fig|42234.21.peg.8367"/>
<proteinExistence type="inferred from homology"/>
<dbReference type="InterPro" id="IPR013107">
    <property type="entry name" value="Acyl-CoA_DH_C"/>
</dbReference>
<dbReference type="PIRSF" id="PIRSF016578">
    <property type="entry name" value="HsaA"/>
    <property type="match status" value="1"/>
</dbReference>
<dbReference type="PANTHER" id="PTHR48083">
    <property type="entry name" value="MEDIUM-CHAIN SPECIFIC ACYL-COA DEHYDROGENASE, MITOCHONDRIAL-RELATED"/>
    <property type="match status" value="1"/>
</dbReference>
<name>A0A0L0JI27_9ACTN</name>
<dbReference type="GO" id="GO:0050660">
    <property type="term" value="F:flavin adenine dinucleotide binding"/>
    <property type="evidence" value="ECO:0007669"/>
    <property type="project" value="InterPro"/>
</dbReference>
<dbReference type="GO" id="GO:0005737">
    <property type="term" value="C:cytoplasm"/>
    <property type="evidence" value="ECO:0007669"/>
    <property type="project" value="TreeGrafter"/>
</dbReference>
<dbReference type="InterPro" id="IPR037069">
    <property type="entry name" value="AcylCoA_DH/ox_N_sf"/>
</dbReference>
<dbReference type="InterPro" id="IPR013786">
    <property type="entry name" value="AcylCoA_DH/ox_N"/>
</dbReference>
<evidence type="ECO:0000259" key="5">
    <source>
        <dbReference type="Pfam" id="PF02771"/>
    </source>
</evidence>
<evidence type="ECO:0008006" key="9">
    <source>
        <dbReference type="Google" id="ProtNLM"/>
    </source>
</evidence>
<dbReference type="InterPro" id="IPR046373">
    <property type="entry name" value="Acyl-CoA_Oxase/DH_mid-dom_sf"/>
</dbReference>
<dbReference type="OrthoDB" id="3404950at2"/>
<organism evidence="7 8">
    <name type="scientific">Streptomyces acidiscabies</name>
    <dbReference type="NCBI Taxonomy" id="42234"/>
    <lineage>
        <taxon>Bacteria</taxon>
        <taxon>Bacillati</taxon>
        <taxon>Actinomycetota</taxon>
        <taxon>Actinomycetes</taxon>
        <taxon>Kitasatosporales</taxon>
        <taxon>Streptomycetaceae</taxon>
        <taxon>Streptomyces</taxon>
    </lineage>
</organism>
<evidence type="ECO:0000256" key="3">
    <source>
        <dbReference type="ARBA" id="ARBA00049661"/>
    </source>
</evidence>
<comment type="similarity">
    <text evidence="3">Belongs to the HpaH/HsaA monooxygenase family.</text>
</comment>
<feature type="domain" description="Acyl-CoA dehydrogenase C-terminal" evidence="6">
    <location>
        <begin position="242"/>
        <end position="374"/>
    </location>
</feature>
<keyword evidence="1" id="KW-0285">Flavoprotein</keyword>
<sequence length="397" mass="42830">MTADSGAPGPTASDELVAKAHELTPFLRSHSETSERERTLAPEVVTALRDAGFFRLTTPAKFGGHDLSLSAQVEVIAAVARGCASAGWVLAAEAASTMLVHIVSEAAMAEVFDGRPDTLMLSTAVDLTTATVTQAEGGFLVSGHCRFATGAEISDWALVTSLVFKAGDEDRVLSCVLPMSDVTVERTWNMSGMSGTGTHTIILDNVFVPEHRTRQFIVSEVYASDEDERPSYFVRASLTTLAALVGAARGALDVVREKFSKDPAETDKPTDFRGAAAMESPGIRLWFAEAAHLIDSSMLHLMHAASRLDGVGYEEPVEWLERAELRMHASSSVKLAREGMEKLLDISGARGFALANPLQRYWRDLAVGSRHVSFHAPTALEDYSLALWGKRPSLVLI</sequence>
<dbReference type="Gene3D" id="2.40.110.10">
    <property type="entry name" value="Butyryl-CoA Dehydrogenase, subunit A, domain 2"/>
    <property type="match status" value="1"/>
</dbReference>
<evidence type="ECO:0000259" key="6">
    <source>
        <dbReference type="Pfam" id="PF08028"/>
    </source>
</evidence>
<dbReference type="InterPro" id="IPR050741">
    <property type="entry name" value="Acyl-CoA_dehydrogenase"/>
</dbReference>
<evidence type="ECO:0000256" key="2">
    <source>
        <dbReference type="ARBA" id="ARBA00023002"/>
    </source>
</evidence>
<dbReference type="Proteomes" id="UP000037151">
    <property type="component" value="Unassembled WGS sequence"/>
</dbReference>
<dbReference type="AlphaFoldDB" id="A0A0L0JI27"/>
<dbReference type="SUPFAM" id="SSF47203">
    <property type="entry name" value="Acyl-CoA dehydrogenase C-terminal domain-like"/>
    <property type="match status" value="1"/>
</dbReference>
<feature type="domain" description="Acyl-CoA dehydrogenase/oxidase N-terminal" evidence="5">
    <location>
        <begin position="30"/>
        <end position="105"/>
    </location>
</feature>
<dbReference type="SUPFAM" id="SSF56645">
    <property type="entry name" value="Acyl-CoA dehydrogenase NM domain-like"/>
    <property type="match status" value="1"/>
</dbReference>
<dbReference type="InterPro" id="IPR009100">
    <property type="entry name" value="AcylCoA_DH/oxidase_NM_dom_sf"/>
</dbReference>
<evidence type="ECO:0000256" key="1">
    <source>
        <dbReference type="ARBA" id="ARBA00022630"/>
    </source>
</evidence>
<dbReference type="EMBL" id="JPPY01000228">
    <property type="protein sequence ID" value="KND25263.1"/>
    <property type="molecule type" value="Genomic_DNA"/>
</dbReference>
<reference evidence="8" key="1">
    <citation type="submission" date="2014-07" db="EMBL/GenBank/DDBJ databases">
        <title>Genome sequencing of plant-pathogenic Streptomyces species.</title>
        <authorList>
            <person name="Harrison J."/>
            <person name="Sapp M."/>
            <person name="Thwaites R."/>
            <person name="Studholme D.J."/>
        </authorList>
    </citation>
    <scope>NUCLEOTIDE SEQUENCE [LARGE SCALE GENOMIC DNA]</scope>
    <source>
        <strain evidence="8">NCPPB 4445</strain>
    </source>
</reference>
<dbReference type="GO" id="GO:0003995">
    <property type="term" value="F:acyl-CoA dehydrogenase activity"/>
    <property type="evidence" value="ECO:0007669"/>
    <property type="project" value="TreeGrafter"/>
</dbReference>
<accession>A0A0L0JI27</accession>
<dbReference type="GO" id="GO:0033539">
    <property type="term" value="P:fatty acid beta-oxidation using acyl-CoA dehydrogenase"/>
    <property type="evidence" value="ECO:0007669"/>
    <property type="project" value="TreeGrafter"/>
</dbReference>
<dbReference type="Gene3D" id="1.20.140.10">
    <property type="entry name" value="Butyryl-CoA Dehydrogenase, subunit A, domain 3"/>
    <property type="match status" value="1"/>
</dbReference>
<gene>
    <name evidence="7" type="ORF">IQ63_40700</name>
</gene>
<dbReference type="Pfam" id="PF02771">
    <property type="entry name" value="Acyl-CoA_dh_N"/>
    <property type="match status" value="1"/>
</dbReference>
<dbReference type="InterPro" id="IPR006091">
    <property type="entry name" value="Acyl-CoA_Oxase/DH_mid-dom"/>
</dbReference>
<dbReference type="GO" id="GO:0016712">
    <property type="term" value="F:oxidoreductase activity, acting on paired donors, with incorporation or reduction of molecular oxygen, reduced flavin or flavoprotein as one donor, and incorporation of one atom of oxygen"/>
    <property type="evidence" value="ECO:0007669"/>
    <property type="project" value="TreeGrafter"/>
</dbReference>
<dbReference type="Pfam" id="PF08028">
    <property type="entry name" value="Acyl-CoA_dh_2"/>
    <property type="match status" value="1"/>
</dbReference>
<feature type="domain" description="Acyl-CoA oxidase/dehydrogenase middle" evidence="4">
    <location>
        <begin position="122"/>
        <end position="206"/>
    </location>
</feature>
<dbReference type="Pfam" id="PF02770">
    <property type="entry name" value="Acyl-CoA_dh_M"/>
    <property type="match status" value="1"/>
</dbReference>
<comment type="caution">
    <text evidence="7">The sequence shown here is derived from an EMBL/GenBank/DDBJ whole genome shotgun (WGS) entry which is preliminary data.</text>
</comment>